<protein>
    <submittedName>
        <fullName evidence="1">Uncharacterized protein</fullName>
    </submittedName>
</protein>
<name>A0A2A6CE74_PRIPA</name>
<gene>
    <name evidence="1" type="primary">WBGene00284732</name>
</gene>
<evidence type="ECO:0000313" key="2">
    <source>
        <dbReference type="Proteomes" id="UP000005239"/>
    </source>
</evidence>
<accession>A0A8R1V4I2</accession>
<keyword evidence="2" id="KW-1185">Reference proteome</keyword>
<accession>A0A2A6CE74</accession>
<dbReference type="Proteomes" id="UP000005239">
    <property type="component" value="Unassembled WGS sequence"/>
</dbReference>
<proteinExistence type="predicted"/>
<reference evidence="1" key="2">
    <citation type="submission" date="2022-06" db="UniProtKB">
        <authorList>
            <consortium name="EnsemblMetazoa"/>
        </authorList>
    </citation>
    <scope>IDENTIFICATION</scope>
    <source>
        <strain evidence="1">PS312</strain>
    </source>
</reference>
<dbReference type="AlphaFoldDB" id="A0A2A6CE74"/>
<sequence length="151" mass="16891">MLRMDGQQHVVDVGEDDLREIYRSRYDCLRIGNSILRLMYSSHRSGYANCGYGYGNHRSGYDSQLSIALHYPNLLLRDLGRDDQGVRRVSGDADPALGKVRKRHTTRCDLGNDRNEHTMRKVPERAISRLGHFALGNVAGPGADVIGCSFA</sequence>
<organism evidence="1 2">
    <name type="scientific">Pristionchus pacificus</name>
    <name type="common">Parasitic nematode worm</name>
    <dbReference type="NCBI Taxonomy" id="54126"/>
    <lineage>
        <taxon>Eukaryota</taxon>
        <taxon>Metazoa</taxon>
        <taxon>Ecdysozoa</taxon>
        <taxon>Nematoda</taxon>
        <taxon>Chromadorea</taxon>
        <taxon>Rhabditida</taxon>
        <taxon>Rhabditina</taxon>
        <taxon>Diplogasteromorpha</taxon>
        <taxon>Diplogasteroidea</taxon>
        <taxon>Neodiplogasteridae</taxon>
        <taxon>Pristionchus</taxon>
    </lineage>
</organism>
<evidence type="ECO:0000313" key="1">
    <source>
        <dbReference type="EnsemblMetazoa" id="PPA46363.1"/>
    </source>
</evidence>
<dbReference type="EnsemblMetazoa" id="PPA46363.1">
    <property type="protein sequence ID" value="PPA46363.1"/>
    <property type="gene ID" value="WBGene00284732"/>
</dbReference>
<reference evidence="2" key="1">
    <citation type="journal article" date="2008" name="Nat. Genet.">
        <title>The Pristionchus pacificus genome provides a unique perspective on nematode lifestyle and parasitism.</title>
        <authorList>
            <person name="Dieterich C."/>
            <person name="Clifton S.W."/>
            <person name="Schuster L.N."/>
            <person name="Chinwalla A."/>
            <person name="Delehaunty K."/>
            <person name="Dinkelacker I."/>
            <person name="Fulton L."/>
            <person name="Fulton R."/>
            <person name="Godfrey J."/>
            <person name="Minx P."/>
            <person name="Mitreva M."/>
            <person name="Roeseler W."/>
            <person name="Tian H."/>
            <person name="Witte H."/>
            <person name="Yang S.P."/>
            <person name="Wilson R.K."/>
            <person name="Sommer R.J."/>
        </authorList>
    </citation>
    <scope>NUCLEOTIDE SEQUENCE [LARGE SCALE GENOMIC DNA]</scope>
    <source>
        <strain evidence="2">PS312</strain>
    </source>
</reference>